<dbReference type="EC" id="1.1.1.100" evidence="4"/>
<dbReference type="InterPro" id="IPR036291">
    <property type="entry name" value="NAD(P)-bd_dom_sf"/>
</dbReference>
<feature type="signal peptide" evidence="3">
    <location>
        <begin position="1"/>
        <end position="23"/>
    </location>
</feature>
<dbReference type="PRINTS" id="PR00081">
    <property type="entry name" value="GDHRDH"/>
</dbReference>
<feature type="chain" id="PRO_5040899135" evidence="3">
    <location>
        <begin position="24"/>
        <end position="250"/>
    </location>
</feature>
<protein>
    <submittedName>
        <fullName evidence="4">3-oxoacyl-ACP reductase</fullName>
        <ecNumber evidence="4">1.1.1.100</ecNumber>
    </submittedName>
</protein>
<dbReference type="Proteomes" id="UP001139006">
    <property type="component" value="Unassembled WGS sequence"/>
</dbReference>
<dbReference type="EMBL" id="JAIULA010000024">
    <property type="protein sequence ID" value="MCP0887741.1"/>
    <property type="molecule type" value="Genomic_DNA"/>
</dbReference>
<dbReference type="GO" id="GO:0004316">
    <property type="term" value="F:3-oxoacyl-[acyl-carrier-protein] reductase (NADPH) activity"/>
    <property type="evidence" value="ECO:0007669"/>
    <property type="project" value="UniProtKB-EC"/>
</dbReference>
<dbReference type="InterPro" id="IPR051122">
    <property type="entry name" value="SDR_DHRS6-like"/>
</dbReference>
<reference evidence="4 5" key="1">
    <citation type="journal article" date="2023" name="Int. J. Syst. Evol. Microbiol.">
        <title>Ligilactobacillus ubinensis sp. nov., a novel species isolated from the wild ferment of a durian fruit (Durio zibethinus).</title>
        <authorList>
            <person name="Heng Y.C."/>
            <person name="Menon N."/>
            <person name="Chen B."/>
            <person name="Loo B.Z.L."/>
            <person name="Wong G.W.J."/>
            <person name="Lim A.C.H."/>
            <person name="Silvaraju S."/>
            <person name="Kittelmann S."/>
        </authorList>
    </citation>
    <scope>NUCLEOTIDE SEQUENCE [LARGE SCALE GENOMIC DNA]</scope>
    <source>
        <strain evidence="4 5">WILCCON 0076</strain>
    </source>
</reference>
<keyword evidence="2 4" id="KW-0560">Oxidoreductase</keyword>
<gene>
    <name evidence="4" type="ORF">LB941_10395</name>
</gene>
<dbReference type="FunFam" id="3.40.50.720:FF:000084">
    <property type="entry name" value="Short-chain dehydrogenase reductase"/>
    <property type="match status" value="1"/>
</dbReference>
<dbReference type="SUPFAM" id="SSF51735">
    <property type="entry name" value="NAD(P)-binding Rossmann-fold domains"/>
    <property type="match status" value="1"/>
</dbReference>
<dbReference type="PANTHER" id="PTHR43477">
    <property type="entry name" value="DIHYDROANTICAPSIN 7-DEHYDROGENASE"/>
    <property type="match status" value="1"/>
</dbReference>
<dbReference type="PRINTS" id="PR00080">
    <property type="entry name" value="SDRFAMILY"/>
</dbReference>
<comment type="caution">
    <text evidence="4">The sequence shown here is derived from an EMBL/GenBank/DDBJ whole genome shotgun (WGS) entry which is preliminary data.</text>
</comment>
<dbReference type="RefSeq" id="WP_253361904.1">
    <property type="nucleotide sequence ID" value="NZ_JAIULA010000024.1"/>
</dbReference>
<organism evidence="4 5">
    <name type="scientific">Ligilactobacillus ubinensis</name>
    <dbReference type="NCBI Taxonomy" id="2876789"/>
    <lineage>
        <taxon>Bacteria</taxon>
        <taxon>Bacillati</taxon>
        <taxon>Bacillota</taxon>
        <taxon>Bacilli</taxon>
        <taxon>Lactobacillales</taxon>
        <taxon>Lactobacillaceae</taxon>
        <taxon>Ligilactobacillus</taxon>
    </lineage>
</organism>
<dbReference type="CDD" id="cd05233">
    <property type="entry name" value="SDR_c"/>
    <property type="match status" value="1"/>
</dbReference>
<dbReference type="GO" id="GO:0008206">
    <property type="term" value="P:bile acid metabolic process"/>
    <property type="evidence" value="ECO:0007669"/>
    <property type="project" value="UniProtKB-ARBA"/>
</dbReference>
<evidence type="ECO:0000313" key="4">
    <source>
        <dbReference type="EMBL" id="MCP0887741.1"/>
    </source>
</evidence>
<evidence type="ECO:0000256" key="3">
    <source>
        <dbReference type="SAM" id="SignalP"/>
    </source>
</evidence>
<dbReference type="InterPro" id="IPR002347">
    <property type="entry name" value="SDR_fam"/>
</dbReference>
<accession>A0A9X2FLD2</accession>
<proteinExistence type="inferred from homology"/>
<dbReference type="NCBIfam" id="NF005118">
    <property type="entry name" value="PRK06550.1"/>
    <property type="match status" value="1"/>
</dbReference>
<keyword evidence="5" id="KW-1185">Reference proteome</keyword>
<comment type="similarity">
    <text evidence="1">Belongs to the short-chain dehydrogenases/reductases (SDR) family.</text>
</comment>
<evidence type="ECO:0000313" key="5">
    <source>
        <dbReference type="Proteomes" id="UP001139006"/>
    </source>
</evidence>
<keyword evidence="3" id="KW-0732">Signal</keyword>
<dbReference type="AlphaFoldDB" id="A0A9X2FLD2"/>
<evidence type="ECO:0000256" key="2">
    <source>
        <dbReference type="ARBA" id="ARBA00023002"/>
    </source>
</evidence>
<dbReference type="Gene3D" id="3.40.50.720">
    <property type="entry name" value="NAD(P)-binding Rossmann-like Domain"/>
    <property type="match status" value="1"/>
</dbReference>
<evidence type="ECO:0000256" key="1">
    <source>
        <dbReference type="ARBA" id="ARBA00006484"/>
    </source>
</evidence>
<dbReference type="PANTHER" id="PTHR43477:SF1">
    <property type="entry name" value="DIHYDROANTICAPSIN 7-DEHYDROGENASE"/>
    <property type="match status" value="1"/>
</dbReference>
<dbReference type="Pfam" id="PF13561">
    <property type="entry name" value="adh_short_C2"/>
    <property type="match status" value="1"/>
</dbReference>
<name>A0A9X2FLD2_9LACO</name>
<sequence>MTYFTQKVVLLTGVASGIGFAQAAKMLENGAYVFGGDLHFNAQIKQLQKKYPAHFFFKICDVRKKHDLAILVDYALAKMTHIDILLNTAGILDAYQPSLNTSEKEWDNVMNTNLKSIFRLTNLVLPSMLQQKHGTIINMASIAGLVAGGGGAAYTAAKHAIIGYTKQLDYDYAGLGIRANCIAPGAIDTPMNAADFAGDATMAKEVARLTPAKRWAKPEEVAALTVFLASDSADYIHGVAIPIDGGWTEK</sequence>